<dbReference type="PANTHER" id="PTHR44688:SF16">
    <property type="entry name" value="DNA-BINDING TRANSCRIPTIONAL ACTIVATOR DEVR_DOSR"/>
    <property type="match status" value="1"/>
</dbReference>
<name>A0ABU5AXP8_9HYPH</name>
<evidence type="ECO:0000256" key="2">
    <source>
        <dbReference type="ARBA" id="ARBA00023125"/>
    </source>
</evidence>
<dbReference type="InterPro" id="IPR005143">
    <property type="entry name" value="TF_LuxR_autoind-bd_dom"/>
</dbReference>
<keyword evidence="3" id="KW-0804">Transcription</keyword>
<dbReference type="InterPro" id="IPR000792">
    <property type="entry name" value="Tscrpt_reg_LuxR_C"/>
</dbReference>
<protein>
    <submittedName>
        <fullName evidence="5">Autoinducer binding domain-containing protein</fullName>
    </submittedName>
</protein>
<dbReference type="InterPro" id="IPR036388">
    <property type="entry name" value="WH-like_DNA-bd_sf"/>
</dbReference>
<dbReference type="CDD" id="cd06170">
    <property type="entry name" value="LuxR_C_like"/>
    <property type="match status" value="1"/>
</dbReference>
<dbReference type="Gene3D" id="1.10.10.10">
    <property type="entry name" value="Winged helix-like DNA-binding domain superfamily/Winged helix DNA-binding domain"/>
    <property type="match status" value="1"/>
</dbReference>
<evidence type="ECO:0000259" key="4">
    <source>
        <dbReference type="PROSITE" id="PS50043"/>
    </source>
</evidence>
<dbReference type="EMBL" id="JAVIIP010000037">
    <property type="protein sequence ID" value="MDX8541991.1"/>
    <property type="molecule type" value="Genomic_DNA"/>
</dbReference>
<dbReference type="SMART" id="SM00421">
    <property type="entry name" value="HTH_LUXR"/>
    <property type="match status" value="1"/>
</dbReference>
<dbReference type="RefSeq" id="WP_320322164.1">
    <property type="nucleotide sequence ID" value="NZ_JAVIIP010000037.1"/>
</dbReference>
<sequence length="281" mass="31878">MERPPMTAVSERQELATKSSDPFAMVSSAHPPNAAGDTLAIKFDRFVEQTDGVAQCKQLFELLTAFALNYGCPWIAYGSLAPERKFSRPFRRGPTVMLNYPDKWQERYFQMGYDRIDPIIKTSRKRSSAFFWSEVYDDESTTEAERRVFDEAATFDIRSGISVPLHGPNGRLAFMSFAQRCDRTLQNRTVAYLQLAAVHFHRMGAKSADLNEFEAGSFLSLRERECIFWISRGKSSWETGKILGISHYTVNFHLKNVKHKLDASSRTLAAIKAVSLGLIEP</sequence>
<keyword evidence="2" id="KW-0238">DNA-binding</keyword>
<dbReference type="Proteomes" id="UP001276564">
    <property type="component" value="Unassembled WGS sequence"/>
</dbReference>
<reference evidence="5 6" key="1">
    <citation type="submission" date="2023-08" db="EMBL/GenBank/DDBJ databases">
        <title>Implementing the SeqCode for naming new Mesorhizobium species isolated from Vachellia karroo root nodules.</title>
        <authorList>
            <person name="Van Lill M."/>
        </authorList>
    </citation>
    <scope>NUCLEOTIDE SEQUENCE [LARGE SCALE GENOMIC DNA]</scope>
    <source>
        <strain evidence="5 6">VK4B</strain>
    </source>
</reference>
<dbReference type="Pfam" id="PF00196">
    <property type="entry name" value="GerE"/>
    <property type="match status" value="1"/>
</dbReference>
<dbReference type="InterPro" id="IPR016032">
    <property type="entry name" value="Sig_transdc_resp-reg_C-effctor"/>
</dbReference>
<comment type="caution">
    <text evidence="5">The sequence shown here is derived from an EMBL/GenBank/DDBJ whole genome shotgun (WGS) entry which is preliminary data.</text>
</comment>
<dbReference type="Pfam" id="PF03472">
    <property type="entry name" value="Autoind_bind"/>
    <property type="match status" value="1"/>
</dbReference>
<organism evidence="5 6">
    <name type="scientific">Mesorhizobium abyssinicae</name>
    <dbReference type="NCBI Taxonomy" id="1209958"/>
    <lineage>
        <taxon>Bacteria</taxon>
        <taxon>Pseudomonadati</taxon>
        <taxon>Pseudomonadota</taxon>
        <taxon>Alphaproteobacteria</taxon>
        <taxon>Hyphomicrobiales</taxon>
        <taxon>Phyllobacteriaceae</taxon>
        <taxon>Mesorhizobium</taxon>
    </lineage>
</organism>
<feature type="domain" description="HTH luxR-type" evidence="4">
    <location>
        <begin position="212"/>
        <end position="277"/>
    </location>
</feature>
<keyword evidence="1" id="KW-0805">Transcription regulation</keyword>
<dbReference type="InterPro" id="IPR036693">
    <property type="entry name" value="TF_LuxR_autoind-bd_dom_sf"/>
</dbReference>
<evidence type="ECO:0000256" key="1">
    <source>
        <dbReference type="ARBA" id="ARBA00023015"/>
    </source>
</evidence>
<dbReference type="SUPFAM" id="SSF46894">
    <property type="entry name" value="C-terminal effector domain of the bipartite response regulators"/>
    <property type="match status" value="1"/>
</dbReference>
<evidence type="ECO:0000313" key="6">
    <source>
        <dbReference type="Proteomes" id="UP001276564"/>
    </source>
</evidence>
<dbReference type="PRINTS" id="PR00038">
    <property type="entry name" value="HTHLUXR"/>
</dbReference>
<dbReference type="PROSITE" id="PS50043">
    <property type="entry name" value="HTH_LUXR_2"/>
    <property type="match status" value="1"/>
</dbReference>
<evidence type="ECO:0000313" key="5">
    <source>
        <dbReference type="EMBL" id="MDX8541991.1"/>
    </source>
</evidence>
<keyword evidence="6" id="KW-1185">Reference proteome</keyword>
<gene>
    <name evidence="5" type="ORF">RFM23_30805</name>
</gene>
<dbReference type="Gene3D" id="3.30.450.80">
    <property type="entry name" value="Transcription factor LuxR-like, autoinducer-binding domain"/>
    <property type="match status" value="1"/>
</dbReference>
<evidence type="ECO:0000256" key="3">
    <source>
        <dbReference type="ARBA" id="ARBA00023163"/>
    </source>
</evidence>
<proteinExistence type="predicted"/>
<accession>A0ABU5AXP8</accession>
<dbReference type="SUPFAM" id="SSF75516">
    <property type="entry name" value="Pheromone-binding domain of LuxR-like quorum-sensing transcription factors"/>
    <property type="match status" value="1"/>
</dbReference>
<dbReference type="PANTHER" id="PTHR44688">
    <property type="entry name" value="DNA-BINDING TRANSCRIPTIONAL ACTIVATOR DEVR_DOSR"/>
    <property type="match status" value="1"/>
</dbReference>